<dbReference type="Gene3D" id="3.10.100.10">
    <property type="entry name" value="Mannose-Binding Protein A, subunit A"/>
    <property type="match status" value="2"/>
</dbReference>
<dbReference type="Proteomes" id="UP000762676">
    <property type="component" value="Unassembled WGS sequence"/>
</dbReference>
<evidence type="ECO:0000259" key="2">
    <source>
        <dbReference type="PROSITE" id="PS50041"/>
    </source>
</evidence>
<evidence type="ECO:0000313" key="3">
    <source>
        <dbReference type="EMBL" id="GFS04093.1"/>
    </source>
</evidence>
<keyword evidence="4" id="KW-1185">Reference proteome</keyword>
<dbReference type="InterPro" id="IPR016186">
    <property type="entry name" value="C-type_lectin-like/link_sf"/>
</dbReference>
<keyword evidence="3" id="KW-0675">Receptor</keyword>
<sequence>MKLLNLRCHRWWLPRAFGYTICLSVLLIWGEAMKLPCKSGWTGSNQSSSCLKLSTDEKTWADARQACQQEGADLVKVVNSRMNDLILGMMGSVSYAYTGLKRDLTDNSDHWVDRGKVIYTSFHTTKASSPDASCGLFMNTDSARGQWTYTDCEQQKHYMCESKIDLCESGWSLSATSGTCLKAFFHKSNYSAAREWCQEREADLTVILSEEMNDLIHDHVLDGSRDVAWIGLNDIKPPWTFWDVSARQPNVPPQGDGDDCGMLNFERAAPKTWHDEICATEHHFVCEKSPPNCKQKLKYGMACIYICALTQCENHICSRNNGSCFNGCKHGYEGKKCDMKMEEVVIVLVEGLVKVVVVIEAVVEAVIVVVVVVVAAAAAATVVVVVVVVVAVAVVVVED</sequence>
<comment type="caution">
    <text evidence="3">The sequence shown here is derived from an EMBL/GenBank/DDBJ whole genome shotgun (WGS) entry which is preliminary data.</text>
</comment>
<evidence type="ECO:0000256" key="1">
    <source>
        <dbReference type="SAM" id="Phobius"/>
    </source>
</evidence>
<dbReference type="AlphaFoldDB" id="A0AAV4I0R0"/>
<keyword evidence="1" id="KW-1133">Transmembrane helix</keyword>
<keyword evidence="1" id="KW-0812">Transmembrane</keyword>
<feature type="transmembrane region" description="Helical" evidence="1">
    <location>
        <begin position="344"/>
        <end position="363"/>
    </location>
</feature>
<dbReference type="SMART" id="SM00034">
    <property type="entry name" value="CLECT"/>
    <property type="match status" value="2"/>
</dbReference>
<dbReference type="InterPro" id="IPR001304">
    <property type="entry name" value="C-type_lectin-like"/>
</dbReference>
<name>A0AAV4I0R0_9GAST</name>
<protein>
    <submittedName>
        <fullName evidence="3">Macrophage mannose receptor 1</fullName>
    </submittedName>
</protein>
<keyword evidence="1" id="KW-0472">Membrane</keyword>
<evidence type="ECO:0000313" key="4">
    <source>
        <dbReference type="Proteomes" id="UP000762676"/>
    </source>
</evidence>
<feature type="transmembrane region" description="Helical" evidence="1">
    <location>
        <begin position="369"/>
        <end position="397"/>
    </location>
</feature>
<dbReference type="SUPFAM" id="SSF56436">
    <property type="entry name" value="C-type lectin-like"/>
    <property type="match status" value="2"/>
</dbReference>
<dbReference type="CDD" id="cd00037">
    <property type="entry name" value="CLECT"/>
    <property type="match status" value="2"/>
</dbReference>
<proteinExistence type="predicted"/>
<dbReference type="Pfam" id="PF00059">
    <property type="entry name" value="Lectin_C"/>
    <property type="match status" value="2"/>
</dbReference>
<dbReference type="PANTHER" id="PTHR22803">
    <property type="entry name" value="MANNOSE, PHOSPHOLIPASE, LECTIN RECEPTOR RELATED"/>
    <property type="match status" value="1"/>
</dbReference>
<organism evidence="3 4">
    <name type="scientific">Elysia marginata</name>
    <dbReference type="NCBI Taxonomy" id="1093978"/>
    <lineage>
        <taxon>Eukaryota</taxon>
        <taxon>Metazoa</taxon>
        <taxon>Spiralia</taxon>
        <taxon>Lophotrochozoa</taxon>
        <taxon>Mollusca</taxon>
        <taxon>Gastropoda</taxon>
        <taxon>Heterobranchia</taxon>
        <taxon>Euthyneura</taxon>
        <taxon>Panpulmonata</taxon>
        <taxon>Sacoglossa</taxon>
        <taxon>Placobranchoidea</taxon>
        <taxon>Plakobranchidae</taxon>
        <taxon>Elysia</taxon>
    </lineage>
</organism>
<dbReference type="PROSITE" id="PS50041">
    <property type="entry name" value="C_TYPE_LECTIN_2"/>
    <property type="match status" value="2"/>
</dbReference>
<accession>A0AAV4I0R0</accession>
<dbReference type="InterPro" id="IPR050111">
    <property type="entry name" value="C-type_lectin/snaclec_domain"/>
</dbReference>
<feature type="domain" description="C-type lectin" evidence="2">
    <location>
        <begin position="176"/>
        <end position="287"/>
    </location>
</feature>
<feature type="domain" description="C-type lectin" evidence="2">
    <location>
        <begin position="46"/>
        <end position="161"/>
    </location>
</feature>
<dbReference type="InterPro" id="IPR016187">
    <property type="entry name" value="CTDL_fold"/>
</dbReference>
<dbReference type="EMBL" id="BMAT01009325">
    <property type="protein sequence ID" value="GFS04093.1"/>
    <property type="molecule type" value="Genomic_DNA"/>
</dbReference>
<reference evidence="3 4" key="1">
    <citation type="journal article" date="2021" name="Elife">
        <title>Chloroplast acquisition without the gene transfer in kleptoplastic sea slugs, Plakobranchus ocellatus.</title>
        <authorList>
            <person name="Maeda T."/>
            <person name="Takahashi S."/>
            <person name="Yoshida T."/>
            <person name="Shimamura S."/>
            <person name="Takaki Y."/>
            <person name="Nagai Y."/>
            <person name="Toyoda A."/>
            <person name="Suzuki Y."/>
            <person name="Arimoto A."/>
            <person name="Ishii H."/>
            <person name="Satoh N."/>
            <person name="Nishiyama T."/>
            <person name="Hasebe M."/>
            <person name="Maruyama T."/>
            <person name="Minagawa J."/>
            <person name="Obokata J."/>
            <person name="Shigenobu S."/>
        </authorList>
    </citation>
    <scope>NUCLEOTIDE SEQUENCE [LARGE SCALE GENOMIC DNA]</scope>
</reference>
<gene>
    <name evidence="3" type="ORF">ElyMa_004648000</name>
</gene>